<dbReference type="CDD" id="cd11308">
    <property type="entry name" value="Peptidase_M14NE-CP-C_like"/>
    <property type="match status" value="2"/>
</dbReference>
<dbReference type="PROSITE" id="PS00133">
    <property type="entry name" value="CARBOXYPEPT_ZN_2"/>
    <property type="match status" value="2"/>
</dbReference>
<dbReference type="InterPro" id="IPR050753">
    <property type="entry name" value="Peptidase_M14_domain"/>
</dbReference>
<evidence type="ECO:0000256" key="9">
    <source>
        <dbReference type="PROSITE-ProRule" id="PRU01379"/>
    </source>
</evidence>
<dbReference type="PROSITE" id="PS00132">
    <property type="entry name" value="CARBOXYPEPT_ZN_1"/>
    <property type="match status" value="2"/>
</dbReference>
<sequence length="1606" mass="179824">MLLVHTCLFVLFALFIDSCVPRSIEENDEHFLVSPKYPKYDDLVKLISELETTYPDLIKSYSIGKSVLGRQLLVLQISEDVNTPHYERPSVKYVANMHGDESIGRQLMIYLSQYLLANYGKNERVTKLLNTTDIHLMPSLNPDGYESSEEGSCESLKEYLGRNNAKGVDLNRDFPDQFDKNRSNDDEYMYGGRQPETVALMRWVTSKQFVLSGNLHGGAVVASYPYDDSSTGKECCEESRSPDDSLFKHLASVYASRNEEMRAGDTCPPENFDGGLTNGAHWYSVQGGMQDFNYIHSNCFEVTFELSCCKYPPAEELPKYWHLNKDALLAFIEQSHIGVTGVVVDEAGEPVKNAQIKIEGNEHVVRTTDHGYFWRMLLPGQYNITAVASGYSIPPYTSITIPANQTSAITVNMTVHRHPRSLTADFAHHDYLKMESFLKELNEQYPTITKLSSIGKSVEGRELYVLEVTSEPGVHKPGKPEFKYVANMHGNEVVGRELLLLLAKYLCQEYVSGNQRVQAMLNSTRIHLMPSMNPDGYEKSEMGDFSSVKGRANAHNVDLNRNFPDQFGEIDDNKVAEPETQAVMNWSLSEPFVLSANLHGGALVANYPYDGNPKMRSGVEYLTPDNPVFLHLAHVYSDAHLKMHLGQPCKNLPSEKFPEGITNGAKWYVLAGGMQDWNYLHTNDMEITLELGCFKFPPASDLPTYWEDNREALLKFIEQVHTGVNGFVHSHIGHPLAGATIKVNGITHTVKTAKDGDFWRLLQPGTYNITAVKQGYESITEQVTVPEEGSVSVNFTLMADDPQHWSSAYDFRVLDNIINTRYHTRLEMYAALSELENRFPSIAEFRAGDSMLTSTFHQLKMTDEVGSPEETKFHIAICSSFYGSQPLGQEMLLNFARHIGTAYTIGEPVHRRLLQNAVLHFIPNIDALSEKVIKQYDGTDKCDIEPLEEEFGDSLYSYLTKKNLNPLSNYTREKSFADMLEAEKYDVILELSSGSEDISYPELSKNLYEKFAQRYQESRTGNDKYQCEGIGVKHGDLIDLLCERFNTPVISAGLGCCKMPVESEIAWVWRNNLRGIMKFVEMANTGVVGYIKDEGGMPMREAVVAVTGVERQYRVTRNLAHYRVMLPPGVYKVIVRCHNYHDQMLTWTVVEGVLKSKDIIMHRINTDTMPGGQFAEVKVDDNPDVVYVTGLTLDKNSNPLPSATVNIRPVGAKSRIVAQNESDATGRFVLALPLDYKAKEVVASAASSSYITQQKHIVNESDATGRFVLALPLDYKAKEVVASASSSSYITQQKHIVNESDATGRFVLALPLDYKAKEVVASAASSSYITQQKHIVVSTKSRIVAQNESDATGRFVLALPLDYKAKEVMASASSSSYITQQKHIVVSAKSRIVAQNESDATSRFVLALPLDYKAKEVVASASSSSYITQQRHIVQPSATVNIRPVGAKSRIMAQNESDATGRFVVAKAKEVVASASSSSYITQQKHIVINGKENVTPNILFKLESDDYVLGMPRLVFVMLAGVIGVAVVTISAWCFSCRERAKDSRRQYMFTQIPSDDKRPLCEDTADIIRKPYFDEEEIPPSETDSEEEIVLLRADRDWKEVDQE</sequence>
<comment type="caution">
    <text evidence="9">Lacks conserved residue(s) required for the propagation of feature annotation.</text>
</comment>
<dbReference type="InterPro" id="IPR000834">
    <property type="entry name" value="Peptidase_M14"/>
</dbReference>
<feature type="region of interest" description="Disordered" evidence="10">
    <location>
        <begin position="171"/>
        <end position="190"/>
    </location>
</feature>
<dbReference type="Pfam" id="PF13620">
    <property type="entry name" value="CarboxypepD_reg"/>
    <property type="match status" value="2"/>
</dbReference>
<feature type="domain" description="Peptidase M14" evidence="13">
    <location>
        <begin position="36"/>
        <end position="335"/>
    </location>
</feature>
<dbReference type="PROSITE" id="PS52035">
    <property type="entry name" value="PEPTIDASE_M14"/>
    <property type="match status" value="3"/>
</dbReference>
<evidence type="ECO:0000256" key="10">
    <source>
        <dbReference type="SAM" id="MobiDB-lite"/>
    </source>
</evidence>
<dbReference type="SUPFAM" id="SSF53187">
    <property type="entry name" value="Zn-dependent exopeptidases"/>
    <property type="match status" value="3"/>
</dbReference>
<keyword evidence="11" id="KW-0812">Transmembrane</keyword>
<keyword evidence="5" id="KW-0479">Metal-binding</keyword>
<evidence type="ECO:0000256" key="5">
    <source>
        <dbReference type="ARBA" id="ARBA00022723"/>
    </source>
</evidence>
<feature type="chain" id="PRO_5042234447" description="Peptidase M14 domain-containing protein" evidence="12">
    <location>
        <begin position="22"/>
        <end position="1606"/>
    </location>
</feature>
<dbReference type="InterPro" id="IPR057246">
    <property type="entry name" value="CARBOXYPEPT_ZN_1"/>
</dbReference>
<protein>
    <recommendedName>
        <fullName evidence="13">Peptidase M14 domain-containing protein</fullName>
    </recommendedName>
</protein>
<comment type="cofactor">
    <cofactor evidence="1">
        <name>Zn(2+)</name>
        <dbReference type="ChEBI" id="CHEBI:29105"/>
    </cofactor>
</comment>
<proteinExistence type="inferred from homology"/>
<dbReference type="GO" id="GO:0005615">
    <property type="term" value="C:extracellular space"/>
    <property type="evidence" value="ECO:0007669"/>
    <property type="project" value="TreeGrafter"/>
</dbReference>
<evidence type="ECO:0000256" key="7">
    <source>
        <dbReference type="ARBA" id="ARBA00022833"/>
    </source>
</evidence>
<evidence type="ECO:0000256" key="6">
    <source>
        <dbReference type="ARBA" id="ARBA00022801"/>
    </source>
</evidence>
<evidence type="ECO:0000256" key="11">
    <source>
        <dbReference type="SAM" id="Phobius"/>
    </source>
</evidence>
<dbReference type="PANTHER" id="PTHR11532">
    <property type="entry name" value="PROTEASE M14 CARBOXYPEPTIDASE"/>
    <property type="match status" value="1"/>
</dbReference>
<name>A0AAD8DNQ5_MYTSE</name>
<dbReference type="EMBL" id="JARGEI010000022">
    <property type="protein sequence ID" value="KAJ8711213.1"/>
    <property type="molecule type" value="Genomic_DNA"/>
</dbReference>
<feature type="transmembrane region" description="Helical" evidence="11">
    <location>
        <begin position="1515"/>
        <end position="1537"/>
    </location>
</feature>
<keyword evidence="4" id="KW-0645">Protease</keyword>
<dbReference type="PANTHER" id="PTHR11532:SF62">
    <property type="entry name" value="CARBOXYPEPTIDASE D"/>
    <property type="match status" value="1"/>
</dbReference>
<gene>
    <name evidence="14" type="ORF">PYW07_008455</name>
</gene>
<dbReference type="SUPFAM" id="SSF49464">
    <property type="entry name" value="Carboxypeptidase regulatory domain-like"/>
    <property type="match status" value="4"/>
</dbReference>
<feature type="active site" description="Proton donor/acceptor" evidence="9">
    <location>
        <position position="305"/>
    </location>
</feature>
<keyword evidence="12" id="KW-0732">Signal</keyword>
<dbReference type="FunFam" id="3.40.630.10:FF:000020">
    <property type="entry name" value="Carboxypeptidase D"/>
    <property type="match status" value="2"/>
</dbReference>
<evidence type="ECO:0000256" key="2">
    <source>
        <dbReference type="ARBA" id="ARBA00005988"/>
    </source>
</evidence>
<dbReference type="GO" id="GO:0016485">
    <property type="term" value="P:protein processing"/>
    <property type="evidence" value="ECO:0007669"/>
    <property type="project" value="TreeGrafter"/>
</dbReference>
<dbReference type="Gene3D" id="3.40.630.10">
    <property type="entry name" value="Zn peptidases"/>
    <property type="match status" value="3"/>
</dbReference>
<evidence type="ECO:0000256" key="3">
    <source>
        <dbReference type="ARBA" id="ARBA00022645"/>
    </source>
</evidence>
<evidence type="ECO:0000256" key="4">
    <source>
        <dbReference type="ARBA" id="ARBA00022670"/>
    </source>
</evidence>
<dbReference type="Proteomes" id="UP001231518">
    <property type="component" value="Chromosome 21"/>
</dbReference>
<dbReference type="Gene3D" id="2.60.40.1120">
    <property type="entry name" value="Carboxypeptidase-like, regulatory domain"/>
    <property type="match status" value="3"/>
</dbReference>
<feature type="domain" description="Peptidase M14" evidence="13">
    <location>
        <begin position="821"/>
        <end position="1083"/>
    </location>
</feature>
<dbReference type="GO" id="GO:0004181">
    <property type="term" value="F:metallocarboxypeptidase activity"/>
    <property type="evidence" value="ECO:0007669"/>
    <property type="project" value="InterPro"/>
</dbReference>
<comment type="caution">
    <text evidence="14">The sequence shown here is derived from an EMBL/GenBank/DDBJ whole genome shotgun (WGS) entry which is preliminary data.</text>
</comment>
<feature type="compositionally biased region" description="Basic and acidic residues" evidence="10">
    <location>
        <begin position="171"/>
        <end position="185"/>
    </location>
</feature>
<dbReference type="Pfam" id="PF00246">
    <property type="entry name" value="Peptidase_M14"/>
    <property type="match status" value="2"/>
</dbReference>
<feature type="active site" description="Proton donor/acceptor" evidence="9">
    <location>
        <position position="690"/>
    </location>
</feature>
<accession>A0AAD8DNQ5</accession>
<dbReference type="CDD" id="cd03858">
    <property type="entry name" value="M14_CP_N-E_like"/>
    <property type="match status" value="1"/>
</dbReference>
<dbReference type="SMART" id="SM00631">
    <property type="entry name" value="Zn_pept"/>
    <property type="match status" value="2"/>
</dbReference>
<keyword evidence="7" id="KW-0862">Zinc</keyword>
<dbReference type="CDD" id="cd03868">
    <property type="entry name" value="M14_CPD_I"/>
    <property type="match status" value="1"/>
</dbReference>
<evidence type="ECO:0000256" key="8">
    <source>
        <dbReference type="ARBA" id="ARBA00023180"/>
    </source>
</evidence>
<dbReference type="GO" id="GO:0008270">
    <property type="term" value="F:zinc ion binding"/>
    <property type="evidence" value="ECO:0007669"/>
    <property type="project" value="InterPro"/>
</dbReference>
<keyword evidence="8" id="KW-0325">Glycoprotein</keyword>
<evidence type="ECO:0000256" key="12">
    <source>
        <dbReference type="SAM" id="SignalP"/>
    </source>
</evidence>
<organism evidence="14 15">
    <name type="scientific">Mythimna separata</name>
    <name type="common">Oriental armyworm</name>
    <name type="synonym">Pseudaletia separata</name>
    <dbReference type="NCBI Taxonomy" id="271217"/>
    <lineage>
        <taxon>Eukaryota</taxon>
        <taxon>Metazoa</taxon>
        <taxon>Ecdysozoa</taxon>
        <taxon>Arthropoda</taxon>
        <taxon>Hexapoda</taxon>
        <taxon>Insecta</taxon>
        <taxon>Pterygota</taxon>
        <taxon>Neoptera</taxon>
        <taxon>Endopterygota</taxon>
        <taxon>Lepidoptera</taxon>
        <taxon>Glossata</taxon>
        <taxon>Ditrysia</taxon>
        <taxon>Noctuoidea</taxon>
        <taxon>Noctuidae</taxon>
        <taxon>Noctuinae</taxon>
        <taxon>Hadenini</taxon>
        <taxon>Mythimna</taxon>
    </lineage>
</organism>
<evidence type="ECO:0000313" key="15">
    <source>
        <dbReference type="Proteomes" id="UP001231518"/>
    </source>
</evidence>
<dbReference type="FunFam" id="2.60.40.1120:FF:000016">
    <property type="entry name" value="carboxypeptidase D isoform X2"/>
    <property type="match status" value="1"/>
</dbReference>
<comment type="similarity">
    <text evidence="2 9">Belongs to the peptidase M14 family.</text>
</comment>
<dbReference type="GO" id="GO:0006518">
    <property type="term" value="P:peptide metabolic process"/>
    <property type="evidence" value="ECO:0007669"/>
    <property type="project" value="TreeGrafter"/>
</dbReference>
<keyword evidence="6" id="KW-0378">Hydrolase</keyword>
<keyword evidence="11" id="KW-1133">Transmembrane helix</keyword>
<feature type="domain" description="Peptidase M14" evidence="13">
    <location>
        <begin position="427"/>
        <end position="720"/>
    </location>
</feature>
<keyword evidence="11" id="KW-0472">Membrane</keyword>
<feature type="signal peptide" evidence="12">
    <location>
        <begin position="1"/>
        <end position="21"/>
    </location>
</feature>
<evidence type="ECO:0000313" key="14">
    <source>
        <dbReference type="EMBL" id="KAJ8711213.1"/>
    </source>
</evidence>
<keyword evidence="15" id="KW-1185">Reference proteome</keyword>
<evidence type="ECO:0000259" key="13">
    <source>
        <dbReference type="PROSITE" id="PS52035"/>
    </source>
</evidence>
<dbReference type="PRINTS" id="PR00765">
    <property type="entry name" value="CRBOXYPTASEA"/>
</dbReference>
<dbReference type="InterPro" id="IPR057247">
    <property type="entry name" value="CARBOXYPEPT_ZN_2"/>
</dbReference>
<reference evidence="14" key="1">
    <citation type="submission" date="2023-03" db="EMBL/GenBank/DDBJ databases">
        <title>Chromosome-level genomes of two armyworms, Mythimna separata and Mythimna loreyi, provide insights into the biosynthesis and reception of sex pheromones.</title>
        <authorList>
            <person name="Zhao H."/>
        </authorList>
    </citation>
    <scope>NUCLEOTIDE SEQUENCE</scope>
    <source>
        <strain evidence="14">BeijingLab</strain>
        <tissue evidence="14">Pupa</tissue>
    </source>
</reference>
<evidence type="ECO:0000256" key="1">
    <source>
        <dbReference type="ARBA" id="ARBA00001947"/>
    </source>
</evidence>
<keyword evidence="3" id="KW-0121">Carboxypeptidase</keyword>
<dbReference type="InterPro" id="IPR008969">
    <property type="entry name" value="CarboxyPept-like_regulatory"/>
</dbReference>